<dbReference type="InterPro" id="IPR024760">
    <property type="entry name" value="HTH_dom_conjug_TS-like"/>
</dbReference>
<protein>
    <recommendedName>
        <fullName evidence="1">Helix-turn-helix conjugative transposon-like domain-containing protein</fullName>
    </recommendedName>
</protein>
<reference evidence="2 3" key="2">
    <citation type="submission" date="2016-08" db="EMBL/GenBank/DDBJ databases">
        <title>Orenia metallireducens sp. nov. strain Z6, a Novel Metal-reducing Firmicute from the Deep Subsurface.</title>
        <authorList>
            <person name="Maxim B.I."/>
            <person name="Kenneth K."/>
            <person name="Flynn T.M."/>
            <person name="Oloughlin E.J."/>
            <person name="Locke R.A."/>
            <person name="Weber J.R."/>
            <person name="Egan S.M."/>
            <person name="Mackie R.I."/>
            <person name="Cann I.K."/>
        </authorList>
    </citation>
    <scope>NUCLEOTIDE SEQUENCE [LARGE SCALE GENOMIC DNA]</scope>
    <source>
        <strain evidence="2 3">Z6</strain>
    </source>
</reference>
<dbReference type="EMBL" id="LWDV01000004">
    <property type="protein sequence ID" value="OCL28596.1"/>
    <property type="molecule type" value="Genomic_DNA"/>
</dbReference>
<comment type="caution">
    <text evidence="2">The sequence shown here is derived from an EMBL/GenBank/DDBJ whole genome shotgun (WGS) entry which is preliminary data.</text>
</comment>
<sequence>MINLIKQAKKGDKNSLIELLNRFKPLIKKYSNELKYEEAETDLIISFITIIKTFKIKVIDHEGNGVSIKSWTHLVEHYKI</sequence>
<keyword evidence="3" id="KW-1185">Reference proteome</keyword>
<feature type="domain" description="Helix-turn-helix conjugative transposon-like" evidence="1">
    <location>
        <begin position="4"/>
        <end position="54"/>
    </location>
</feature>
<reference evidence="3" key="1">
    <citation type="submission" date="2016-07" db="EMBL/GenBank/DDBJ databases">
        <authorList>
            <person name="Florea S."/>
            <person name="Webb J.S."/>
            <person name="Jaromczyk J."/>
            <person name="Schardl C.L."/>
        </authorList>
    </citation>
    <scope>NUCLEOTIDE SEQUENCE [LARGE SCALE GENOMIC DNA]</scope>
    <source>
        <strain evidence="3">Z6</strain>
    </source>
</reference>
<dbReference type="RefSeq" id="WP_068714450.1">
    <property type="nucleotide sequence ID" value="NZ_LWDV01000004.1"/>
</dbReference>
<evidence type="ECO:0000313" key="3">
    <source>
        <dbReference type="Proteomes" id="UP000093514"/>
    </source>
</evidence>
<dbReference type="Proteomes" id="UP000093514">
    <property type="component" value="Unassembled WGS sequence"/>
</dbReference>
<dbReference type="AlphaFoldDB" id="A0A1C0AD96"/>
<proteinExistence type="predicted"/>
<dbReference type="OrthoDB" id="2449942at2"/>
<gene>
    <name evidence="2" type="ORF">U472_00580</name>
</gene>
<accession>A0A1C0AD96</accession>
<evidence type="ECO:0000259" key="1">
    <source>
        <dbReference type="Pfam" id="PF12645"/>
    </source>
</evidence>
<dbReference type="Pfam" id="PF12645">
    <property type="entry name" value="HTH_16"/>
    <property type="match status" value="1"/>
</dbReference>
<organism evidence="2 3">
    <name type="scientific">Orenia metallireducens</name>
    <dbReference type="NCBI Taxonomy" id="1413210"/>
    <lineage>
        <taxon>Bacteria</taxon>
        <taxon>Bacillati</taxon>
        <taxon>Bacillota</taxon>
        <taxon>Clostridia</taxon>
        <taxon>Halanaerobiales</taxon>
        <taxon>Halobacteroidaceae</taxon>
        <taxon>Orenia</taxon>
    </lineage>
</organism>
<evidence type="ECO:0000313" key="2">
    <source>
        <dbReference type="EMBL" id="OCL28596.1"/>
    </source>
</evidence>
<name>A0A1C0AD96_9FIRM</name>